<dbReference type="PANTHER" id="PTHR33711">
    <property type="entry name" value="DIOXYGENASE, PUTATIVE (AFU_ORTHOLOGUE AFUA_2G02910)-RELATED"/>
    <property type="match status" value="1"/>
</dbReference>
<dbReference type="GO" id="GO:0018576">
    <property type="term" value="F:catechol 1,2-dioxygenase activity"/>
    <property type="evidence" value="ECO:0007669"/>
    <property type="project" value="InterPro"/>
</dbReference>
<dbReference type="GO" id="GO:0009712">
    <property type="term" value="P:catechol-containing compound metabolic process"/>
    <property type="evidence" value="ECO:0007669"/>
    <property type="project" value="InterPro"/>
</dbReference>
<sequence>MTPGPMALNFSEANSHDMFAQRLPPSKEHSLPQVLAAAVTHLHTLIREVRPTQAEWRQVIEFLTDVGHASDERRQEWVLLSDLLGASALVEEINSRRPKTATPNTVRGPFFRADVPQLPLGGNISLDGIGETLEVSGRVQDLDGDPIANAEIITWQANAQGLYENQQPDQQPEFNLRGSFRTDADGRFHYRTIKPCGYGVPDDGPVGKLLREAGYPLRRPAHLHFIIKAPGFETITTHIYDGSDPHLAEDAIFGVKPELVRSFERQGERQGKGATTWRLDLAFVMVRARQRGDT</sequence>
<evidence type="ECO:0000256" key="1">
    <source>
        <dbReference type="ARBA" id="ARBA00001965"/>
    </source>
</evidence>
<evidence type="ECO:0000256" key="6">
    <source>
        <dbReference type="ARBA" id="ARBA00023004"/>
    </source>
</evidence>
<dbReference type="Pfam" id="PF00775">
    <property type="entry name" value="Dioxygenase_C"/>
    <property type="match status" value="1"/>
</dbReference>
<dbReference type="Pfam" id="PF04444">
    <property type="entry name" value="Dioxygenase_N"/>
    <property type="match status" value="1"/>
</dbReference>
<keyword evidence="6" id="KW-0408">Iron</keyword>
<proteinExistence type="inferred from homology"/>
<dbReference type="PANTHER" id="PTHR33711:SF7">
    <property type="entry name" value="INTRADIOL RING-CLEAVAGE DIOXYGENASES DOMAIN-CONTAINING PROTEIN-RELATED"/>
    <property type="match status" value="1"/>
</dbReference>
<evidence type="ECO:0000313" key="9">
    <source>
        <dbReference type="EMBL" id="AOO94835.1"/>
    </source>
</evidence>
<organism evidence="9">
    <name type="scientific">Rhizobium leguminosarum bv. trifolii</name>
    <dbReference type="NCBI Taxonomy" id="386"/>
    <lineage>
        <taxon>Bacteria</taxon>
        <taxon>Pseudomonadati</taxon>
        <taxon>Pseudomonadota</taxon>
        <taxon>Alphaproteobacteria</taxon>
        <taxon>Hyphomicrobiales</taxon>
        <taxon>Rhizobiaceae</taxon>
        <taxon>Rhizobium/Agrobacterium group</taxon>
        <taxon>Rhizobium</taxon>
    </lineage>
</organism>
<evidence type="ECO:0000256" key="2">
    <source>
        <dbReference type="ARBA" id="ARBA00007825"/>
    </source>
</evidence>
<dbReference type="InterPro" id="IPR015889">
    <property type="entry name" value="Intradiol_dOase_core"/>
</dbReference>
<dbReference type="GO" id="GO:0008199">
    <property type="term" value="F:ferric iron binding"/>
    <property type="evidence" value="ECO:0007669"/>
    <property type="project" value="InterPro"/>
</dbReference>
<reference evidence="9" key="2">
    <citation type="journal article" date="2016" name="Front. Microbiol.">
        <title>The Regulatory Protein RosR Affects Rhizobium leguminosarum bv. trifolii Protein Profiles, Cell Surface Properties, and Symbiosis with Clover.</title>
        <authorList>
            <person name="Rachwal K."/>
            <person name="Boguszewska A."/>
            <person name="Kopcinska J."/>
            <person name="Karas M."/>
            <person name="Tchorzewski M."/>
            <person name="Janczarek M."/>
        </authorList>
    </citation>
    <scope>NUCLEOTIDE SEQUENCE</scope>
    <source>
        <strain evidence="9">Rt24.2</strain>
    </source>
</reference>
<keyword evidence="4 9" id="KW-0223">Dioxygenase</keyword>
<reference evidence="9" key="1">
    <citation type="journal article" date="2015" name="BMC Genomics">
        <title>Transcriptome profiling of a Rhizobium leguminosarum bv. trifolii rosR mutant reveals the role of the transcriptional regulator RosR in motility, synthesis of cell-surface components, and other cellular processes.</title>
        <authorList>
            <person name="Rachwal K."/>
            <person name="Matczynska E."/>
            <person name="Janczarek M."/>
        </authorList>
    </citation>
    <scope>NUCLEOTIDE SEQUENCE</scope>
    <source>
        <strain evidence="9">Rt24.2</strain>
    </source>
</reference>
<keyword evidence="3" id="KW-0479">Metal-binding</keyword>
<name>A0A1B8R0T0_RHILT</name>
<dbReference type="EMBL" id="KX492471">
    <property type="protein sequence ID" value="AOO94835.1"/>
    <property type="molecule type" value="Genomic_DNA"/>
</dbReference>
<feature type="domain" description="Intradiol ring-cleavage dioxygenases" evidence="7">
    <location>
        <begin position="127"/>
        <end position="269"/>
    </location>
</feature>
<accession>A0A1B8R0T0</accession>
<dbReference type="SUPFAM" id="SSF49482">
    <property type="entry name" value="Aromatic compound dioxygenase"/>
    <property type="match status" value="1"/>
</dbReference>
<dbReference type="InterPro" id="IPR000627">
    <property type="entry name" value="Intradiol_dOase_C"/>
</dbReference>
<protein>
    <submittedName>
        <fullName evidence="9">6-chlorohydroxyquinol-1,2-dioxygenase</fullName>
    </submittedName>
</protein>
<comment type="similarity">
    <text evidence="2">Belongs to the intradiol ring-cleavage dioxygenase family.</text>
</comment>
<dbReference type="InterPro" id="IPR050770">
    <property type="entry name" value="Intradiol_RC_Dioxygenase"/>
</dbReference>
<evidence type="ECO:0000256" key="3">
    <source>
        <dbReference type="ARBA" id="ARBA00022723"/>
    </source>
</evidence>
<keyword evidence="5" id="KW-0560">Oxidoreductase</keyword>
<evidence type="ECO:0000256" key="4">
    <source>
        <dbReference type="ARBA" id="ARBA00022964"/>
    </source>
</evidence>
<dbReference type="AlphaFoldDB" id="A0A1B8R0T0"/>
<comment type="cofactor">
    <cofactor evidence="1">
        <name>Fe(3+)</name>
        <dbReference type="ChEBI" id="CHEBI:29034"/>
    </cofactor>
</comment>
<evidence type="ECO:0000256" key="5">
    <source>
        <dbReference type="ARBA" id="ARBA00023002"/>
    </source>
</evidence>
<dbReference type="RefSeq" id="WP_018448890.1">
    <property type="nucleotide sequence ID" value="NZ_MAMO01000179.1"/>
</dbReference>
<evidence type="ECO:0000259" key="7">
    <source>
        <dbReference type="Pfam" id="PF00775"/>
    </source>
</evidence>
<feature type="domain" description="Catechol dioxygenase N-terminal" evidence="8">
    <location>
        <begin position="33"/>
        <end position="101"/>
    </location>
</feature>
<dbReference type="InterPro" id="IPR007535">
    <property type="entry name" value="Catechol_dOase_N"/>
</dbReference>
<dbReference type="Gene3D" id="2.60.130.10">
    <property type="entry name" value="Aromatic compound dioxygenase"/>
    <property type="match status" value="1"/>
</dbReference>
<evidence type="ECO:0000259" key="8">
    <source>
        <dbReference type="Pfam" id="PF04444"/>
    </source>
</evidence>